<evidence type="ECO:0000256" key="2">
    <source>
        <dbReference type="ARBA" id="ARBA00023319"/>
    </source>
</evidence>
<dbReference type="GO" id="GO:0043025">
    <property type="term" value="C:neuronal cell body"/>
    <property type="evidence" value="ECO:0007669"/>
    <property type="project" value="TreeGrafter"/>
</dbReference>
<dbReference type="OrthoDB" id="10062932at2759"/>
<dbReference type="GO" id="GO:0050808">
    <property type="term" value="P:synapse organization"/>
    <property type="evidence" value="ECO:0007669"/>
    <property type="project" value="TreeGrafter"/>
</dbReference>
<dbReference type="Pfam" id="PF00041">
    <property type="entry name" value="fn3"/>
    <property type="match status" value="1"/>
</dbReference>
<dbReference type="CDD" id="cd00096">
    <property type="entry name" value="Ig"/>
    <property type="match status" value="1"/>
</dbReference>
<protein>
    <submittedName>
        <fullName evidence="6">Uncharacterized protein</fullName>
    </submittedName>
</protein>
<dbReference type="GO" id="GO:0007156">
    <property type="term" value="P:homophilic cell adhesion via plasma membrane adhesion molecules"/>
    <property type="evidence" value="ECO:0007669"/>
    <property type="project" value="TreeGrafter"/>
</dbReference>
<feature type="chain" id="PRO_5015905106" evidence="3">
    <location>
        <begin position="20"/>
        <end position="666"/>
    </location>
</feature>
<dbReference type="GO" id="GO:0030424">
    <property type="term" value="C:axon"/>
    <property type="evidence" value="ECO:0007669"/>
    <property type="project" value="TreeGrafter"/>
</dbReference>
<dbReference type="GO" id="GO:0008046">
    <property type="term" value="F:axon guidance receptor activity"/>
    <property type="evidence" value="ECO:0007669"/>
    <property type="project" value="TreeGrafter"/>
</dbReference>
<dbReference type="GO" id="GO:0005886">
    <property type="term" value="C:plasma membrane"/>
    <property type="evidence" value="ECO:0007669"/>
    <property type="project" value="TreeGrafter"/>
</dbReference>
<dbReference type="PANTHER" id="PTHR45080">
    <property type="entry name" value="CONTACTIN 5"/>
    <property type="match status" value="1"/>
</dbReference>
<keyword evidence="3" id="KW-0732">Signal</keyword>
<feature type="domain" description="Fibronectin type-III" evidence="5">
    <location>
        <begin position="489"/>
        <end position="602"/>
    </location>
</feature>
<dbReference type="PROSITE" id="PS50835">
    <property type="entry name" value="IG_LIKE"/>
    <property type="match status" value="3"/>
</dbReference>
<feature type="domain" description="Ig-like" evidence="4">
    <location>
        <begin position="392"/>
        <end position="481"/>
    </location>
</feature>
<dbReference type="InterPro" id="IPR003961">
    <property type="entry name" value="FN3_dom"/>
</dbReference>
<evidence type="ECO:0000313" key="6">
    <source>
        <dbReference type="EMBL" id="PZC72802.1"/>
    </source>
</evidence>
<organism evidence="6 7">
    <name type="scientific">Helicoverpa armigera</name>
    <name type="common">Cotton bollworm</name>
    <name type="synonym">Heliothis armigera</name>
    <dbReference type="NCBI Taxonomy" id="29058"/>
    <lineage>
        <taxon>Eukaryota</taxon>
        <taxon>Metazoa</taxon>
        <taxon>Ecdysozoa</taxon>
        <taxon>Arthropoda</taxon>
        <taxon>Hexapoda</taxon>
        <taxon>Insecta</taxon>
        <taxon>Pterygota</taxon>
        <taxon>Neoptera</taxon>
        <taxon>Endopterygota</taxon>
        <taxon>Lepidoptera</taxon>
        <taxon>Glossata</taxon>
        <taxon>Ditrysia</taxon>
        <taxon>Noctuoidea</taxon>
        <taxon>Noctuidae</taxon>
        <taxon>Heliothinae</taxon>
        <taxon>Helicoverpa</taxon>
    </lineage>
</organism>
<evidence type="ECO:0000259" key="4">
    <source>
        <dbReference type="PROSITE" id="PS50835"/>
    </source>
</evidence>
<dbReference type="SUPFAM" id="SSF49265">
    <property type="entry name" value="Fibronectin type III"/>
    <property type="match status" value="1"/>
</dbReference>
<dbReference type="Pfam" id="PF13927">
    <property type="entry name" value="Ig_3"/>
    <property type="match status" value="1"/>
</dbReference>
<dbReference type="PROSITE" id="PS50853">
    <property type="entry name" value="FN3"/>
    <property type="match status" value="1"/>
</dbReference>
<dbReference type="SMART" id="SM00060">
    <property type="entry name" value="FN3"/>
    <property type="match status" value="1"/>
</dbReference>
<feature type="domain" description="Ig-like" evidence="4">
    <location>
        <begin position="22"/>
        <end position="101"/>
    </location>
</feature>
<dbReference type="Proteomes" id="UP000249218">
    <property type="component" value="Unassembled WGS sequence"/>
</dbReference>
<dbReference type="InterPro" id="IPR003599">
    <property type="entry name" value="Ig_sub"/>
</dbReference>
<keyword evidence="2" id="KW-0393">Immunoglobulin domain</keyword>
<dbReference type="CDD" id="cd00063">
    <property type="entry name" value="FN3"/>
    <property type="match status" value="1"/>
</dbReference>
<evidence type="ECO:0000256" key="3">
    <source>
        <dbReference type="SAM" id="SignalP"/>
    </source>
</evidence>
<evidence type="ECO:0000313" key="7">
    <source>
        <dbReference type="Proteomes" id="UP000249218"/>
    </source>
</evidence>
<dbReference type="InterPro" id="IPR050958">
    <property type="entry name" value="Cell_Adh-Cytoskel_Orgn"/>
</dbReference>
<evidence type="ECO:0000256" key="1">
    <source>
        <dbReference type="ARBA" id="ARBA00022737"/>
    </source>
</evidence>
<dbReference type="InterPro" id="IPR036116">
    <property type="entry name" value="FN3_sf"/>
</dbReference>
<dbReference type="InterPro" id="IPR013098">
    <property type="entry name" value="Ig_I-set"/>
</dbReference>
<evidence type="ECO:0000259" key="5">
    <source>
        <dbReference type="PROSITE" id="PS50853"/>
    </source>
</evidence>
<dbReference type="Pfam" id="PF07679">
    <property type="entry name" value="I-set"/>
    <property type="match status" value="2"/>
</dbReference>
<gene>
    <name evidence="6" type="primary">HaOG210565</name>
    <name evidence="6" type="ORF">B5X24_HaOG210565</name>
</gene>
<accession>A0A2W1BC19</accession>
<proteinExistence type="predicted"/>
<dbReference type="InterPro" id="IPR003598">
    <property type="entry name" value="Ig_sub2"/>
</dbReference>
<name>A0A2W1BC19_HELAM</name>
<dbReference type="EMBL" id="KZ150154">
    <property type="protein sequence ID" value="PZC72802.1"/>
    <property type="molecule type" value="Genomic_DNA"/>
</dbReference>
<reference evidence="6 7" key="1">
    <citation type="journal article" date="2017" name="BMC Biol.">
        <title>Genomic innovations, transcriptional plasticity and gene loss underlying the evolution and divergence of two highly polyphagous and invasive Helicoverpa pest species.</title>
        <authorList>
            <person name="Pearce S.L."/>
            <person name="Clarke D.F."/>
            <person name="East P.D."/>
            <person name="Elfekih S."/>
            <person name="Gordon K.H."/>
            <person name="Jermiin L.S."/>
            <person name="McGaughran A."/>
            <person name="Oakeshott J.G."/>
            <person name="Papanikolaou A."/>
            <person name="Perera O.P."/>
            <person name="Rane R.V."/>
            <person name="Richards S."/>
            <person name="Tay W.T."/>
            <person name="Walsh T.K."/>
            <person name="Anderson A."/>
            <person name="Anderson C.J."/>
            <person name="Asgari S."/>
            <person name="Board P.G."/>
            <person name="Bretschneider A."/>
            <person name="Campbell P.M."/>
            <person name="Chertemps T."/>
            <person name="Christeller J.T."/>
            <person name="Coppin C.W."/>
            <person name="Downes S.J."/>
            <person name="Duan G."/>
            <person name="Farnsworth C.A."/>
            <person name="Good R.T."/>
            <person name="Han L.B."/>
            <person name="Han Y.C."/>
            <person name="Hatje K."/>
            <person name="Horne I."/>
            <person name="Huang Y.P."/>
            <person name="Hughes D.S."/>
            <person name="Jacquin-Joly E."/>
            <person name="James W."/>
            <person name="Jhangiani S."/>
            <person name="Kollmar M."/>
            <person name="Kuwar S.S."/>
            <person name="Li S."/>
            <person name="Liu N.Y."/>
            <person name="Maibeche M.T."/>
            <person name="Miller J.R."/>
            <person name="Montagne N."/>
            <person name="Perry T."/>
            <person name="Qu J."/>
            <person name="Song S.V."/>
            <person name="Sutton G.G."/>
            <person name="Vogel H."/>
            <person name="Walenz B.P."/>
            <person name="Xu W."/>
            <person name="Zhang H.J."/>
            <person name="Zou Z."/>
            <person name="Batterham P."/>
            <person name="Edwards O.R."/>
            <person name="Feyereisen R."/>
            <person name="Gibbs R.A."/>
            <person name="Heckel D.G."/>
            <person name="McGrath A."/>
            <person name="Robin C."/>
            <person name="Scherer S.E."/>
            <person name="Worley K.C."/>
            <person name="Wu Y.D."/>
        </authorList>
    </citation>
    <scope>NUCLEOTIDE SEQUENCE [LARGE SCALE GENOMIC DNA]</scope>
    <source>
        <strain evidence="6">Harm_GR_Male_#8</strain>
        <tissue evidence="6">Whole organism</tissue>
    </source>
</reference>
<dbReference type="AlphaFoldDB" id="A0A2W1BC19"/>
<dbReference type="SMART" id="SM00408">
    <property type="entry name" value="IGc2"/>
    <property type="match status" value="2"/>
</dbReference>
<dbReference type="SUPFAM" id="SSF48726">
    <property type="entry name" value="Immunoglobulin"/>
    <property type="match status" value="4"/>
</dbReference>
<dbReference type="PANTHER" id="PTHR45080:SF4">
    <property type="entry name" value="GH03113P"/>
    <property type="match status" value="1"/>
</dbReference>
<dbReference type="Gene3D" id="2.60.40.10">
    <property type="entry name" value="Immunoglobulins"/>
    <property type="match status" value="4"/>
</dbReference>
<dbReference type="InterPro" id="IPR036179">
    <property type="entry name" value="Ig-like_dom_sf"/>
</dbReference>
<keyword evidence="1" id="KW-0677">Repeat</keyword>
<dbReference type="SMART" id="SM00409">
    <property type="entry name" value="IG"/>
    <property type="match status" value="3"/>
</dbReference>
<keyword evidence="7" id="KW-1185">Reference proteome</keyword>
<feature type="signal peptide" evidence="3">
    <location>
        <begin position="1"/>
        <end position="19"/>
    </location>
</feature>
<dbReference type="InterPro" id="IPR013783">
    <property type="entry name" value="Ig-like_fold"/>
</dbReference>
<feature type="domain" description="Ig-like" evidence="4">
    <location>
        <begin position="304"/>
        <end position="385"/>
    </location>
</feature>
<dbReference type="InterPro" id="IPR007110">
    <property type="entry name" value="Ig-like_dom"/>
</dbReference>
<sequence>MKCFTCFLLFIFTQNSVKSEKPFKSIPVTVKTYENDTVLLPCYIDENEGKLRVRWYKDKKLLGDSHTPHEILPPRVRMHANYSLQVDDLQAEDTADYTCEVRLLYSKDQKLLGDSHTPHEILPPRVRMHANYSLQVDDLQAEDTADYTCEAKEDTAQVVAKVVRSHLELADFTVSDVRRCHRMGRPTGASKPRPILCKLRDVSVRDSIWFAKMKLKGTGITVSEFLTRSRHQLFMSAREKFGVNNCWTKQGHIYVVGSDGSRHRVGTLDDIVRLEQVKEKSCSIATIPSSPPSLSTPVPKKDSPTVKTIPADGFLEVRKGDYVDIGCETTGTPPPIVDWRKNGGPMALLEHRSRIRFRAEHRLLAGVYECIANNGVGEPARATITVVIQDAPVVTSSRTYVHTAVGLRAALSATLEFAVPHATTAWYRDGRPVKTDDRIVQMVQDNVHHLIFRSVRKSDLGNYTFRAENKLGMADLMFKLTGVPNAASFKVDATLNKATSTSFTLIWEVDSYSTLIEYNLWLRPYYGRLVSPEPDAFTTEPPANQWSKIIVPGDSSEGPIHSAIYTVRGLTPSTVYEAIVTSRNRFGWSKPSSILHFATEPGAGRTKPSTADYSEITPILVETEPEAYNITQAQIFERLNELSSGARETVCASAILVSCCILLIFS</sequence>